<name>A0ABX7L8C3_9BACL</name>
<sequence>MKNDIYYRLDKGQQKTTVESAEDIVFYPPAVNDASGGEKTRSRLYFWSFPGGHGSIQPWRRRLWELQKDLDRE</sequence>
<accession>A0ABX7L8C3</accession>
<proteinExistence type="predicted"/>
<dbReference type="Proteomes" id="UP000663452">
    <property type="component" value="Chromosome"/>
</dbReference>
<reference evidence="1 2" key="1">
    <citation type="submission" date="2021-02" db="EMBL/GenBank/DDBJ databases">
        <title>Paenibacillus tianjinensis sp. nov.</title>
        <authorList>
            <person name="Liu H."/>
        </authorList>
    </citation>
    <scope>NUCLEOTIDE SEQUENCE [LARGE SCALE GENOMIC DNA]</scope>
    <source>
        <strain evidence="1 2">TB2019</strain>
    </source>
</reference>
<protein>
    <submittedName>
        <fullName evidence="1">Uncharacterized protein</fullName>
    </submittedName>
</protein>
<dbReference type="EMBL" id="CP070969">
    <property type="protein sequence ID" value="QSF44460.1"/>
    <property type="molecule type" value="Genomic_DNA"/>
</dbReference>
<dbReference type="RefSeq" id="WP_206102037.1">
    <property type="nucleotide sequence ID" value="NZ_CP070969.1"/>
</dbReference>
<evidence type="ECO:0000313" key="2">
    <source>
        <dbReference type="Proteomes" id="UP000663452"/>
    </source>
</evidence>
<organism evidence="1 2">
    <name type="scientific">Paenibacillus tianjinensis</name>
    <dbReference type="NCBI Taxonomy" id="2810347"/>
    <lineage>
        <taxon>Bacteria</taxon>
        <taxon>Bacillati</taxon>
        <taxon>Bacillota</taxon>
        <taxon>Bacilli</taxon>
        <taxon>Bacillales</taxon>
        <taxon>Paenibacillaceae</taxon>
        <taxon>Paenibacillus</taxon>
    </lineage>
</organism>
<keyword evidence="2" id="KW-1185">Reference proteome</keyword>
<evidence type="ECO:0000313" key="1">
    <source>
        <dbReference type="EMBL" id="QSF44460.1"/>
    </source>
</evidence>
<gene>
    <name evidence="1" type="ORF">JRJ22_25280</name>
</gene>